<dbReference type="Gene3D" id="3.30.1330.40">
    <property type="entry name" value="RutC-like"/>
    <property type="match status" value="1"/>
</dbReference>
<dbReference type="PROSITE" id="PS01094">
    <property type="entry name" value="UPF0076"/>
    <property type="match status" value="1"/>
</dbReference>
<keyword evidence="3" id="KW-1185">Reference proteome</keyword>
<comment type="similarity">
    <text evidence="1">Belongs to the RutC family.</text>
</comment>
<evidence type="ECO:0000313" key="2">
    <source>
        <dbReference type="EMBL" id="QEQ97490.1"/>
    </source>
</evidence>
<proteinExistence type="inferred from homology"/>
<dbReference type="SUPFAM" id="SSF55298">
    <property type="entry name" value="YjgF-like"/>
    <property type="match status" value="1"/>
</dbReference>
<dbReference type="CDD" id="cd06150">
    <property type="entry name" value="YjgF_YER057c_UK114_like_2"/>
    <property type="match status" value="1"/>
</dbReference>
<dbReference type="InterPro" id="IPR035959">
    <property type="entry name" value="RutC-like_sf"/>
</dbReference>
<dbReference type="RefSeq" id="WP_138986870.1">
    <property type="nucleotide sequence ID" value="NZ_CP043869.1"/>
</dbReference>
<dbReference type="Proteomes" id="UP000324760">
    <property type="component" value="Chromosome"/>
</dbReference>
<dbReference type="PANTHER" id="PTHR47328:SF1">
    <property type="entry name" value="RUTC FAMILY PROTEIN YOAB"/>
    <property type="match status" value="1"/>
</dbReference>
<protein>
    <submittedName>
        <fullName evidence="2">RidA family protein</fullName>
    </submittedName>
</protein>
<evidence type="ECO:0000313" key="3">
    <source>
        <dbReference type="Proteomes" id="UP000324760"/>
    </source>
</evidence>
<dbReference type="AlphaFoldDB" id="A0A5P1RCX0"/>
<accession>A0A5P1RCX0</accession>
<dbReference type="InterPro" id="IPR006175">
    <property type="entry name" value="YjgF/YER057c/UK114"/>
</dbReference>
<gene>
    <name evidence="2" type="ORF">F0U83_12605</name>
</gene>
<reference evidence="2 3" key="1">
    <citation type="journal article" date="2019" name="Biochem. Eng. J.">
        <title>Metabolic engineering of the marine bacteria Neptunomonas concharum for the production of acetoin and meso-2,3-butanediol from acetate.</title>
        <authorList>
            <person name="Li W."/>
            <person name="Pu N."/>
            <person name="Liu C.-X."/>
            <person name="Yuan Q.-P."/>
            <person name="Li Z.-J."/>
        </authorList>
    </citation>
    <scope>NUCLEOTIDE SEQUENCE [LARGE SCALE GENOMIC DNA]</scope>
    <source>
        <strain evidence="2 3">JCM17730</strain>
    </source>
</reference>
<dbReference type="EMBL" id="CP043869">
    <property type="protein sequence ID" value="QEQ97490.1"/>
    <property type="molecule type" value="Genomic_DNA"/>
</dbReference>
<dbReference type="InterPro" id="IPR019897">
    <property type="entry name" value="RidA_CS"/>
</dbReference>
<dbReference type="Pfam" id="PF01042">
    <property type="entry name" value="Ribonuc_L-PSP"/>
    <property type="match status" value="1"/>
</dbReference>
<name>A0A5P1RCX0_9GAMM</name>
<evidence type="ECO:0000256" key="1">
    <source>
        <dbReference type="ARBA" id="ARBA00010552"/>
    </source>
</evidence>
<organism evidence="2 3">
    <name type="scientific">Neptunomonas concharum</name>
    <dbReference type="NCBI Taxonomy" id="1031538"/>
    <lineage>
        <taxon>Bacteria</taxon>
        <taxon>Pseudomonadati</taxon>
        <taxon>Pseudomonadota</taxon>
        <taxon>Gammaproteobacteria</taxon>
        <taxon>Oceanospirillales</taxon>
        <taxon>Oceanospirillaceae</taxon>
        <taxon>Neptunomonas</taxon>
    </lineage>
</organism>
<dbReference type="KEGG" id="ncu:F0U83_12605"/>
<dbReference type="PANTHER" id="PTHR47328">
    <property type="match status" value="1"/>
</dbReference>
<dbReference type="InterPro" id="IPR035709">
    <property type="entry name" value="YoaB-like"/>
</dbReference>
<dbReference type="OrthoDB" id="6899345at2"/>
<sequence length="117" mass="12635">MSIQRYETGARMSRAVVHNNTVYLCGQVAEDRTAGITEQTQTMLAKVDALLASVGSDREHILSATIYVKDMSLFADMNAVWDNWVPAGHAPARACVEAKMASPELLVEISVVAAVKA</sequence>